<dbReference type="PANTHER" id="PTHR44591:SF3">
    <property type="entry name" value="RESPONSE REGULATORY DOMAIN-CONTAINING PROTEIN"/>
    <property type="match status" value="1"/>
</dbReference>
<evidence type="ECO:0000313" key="5">
    <source>
        <dbReference type="Proteomes" id="UP000199572"/>
    </source>
</evidence>
<organism evidence="4 5">
    <name type="scientific">Pedobacter rhizosphaerae</name>
    <dbReference type="NCBI Taxonomy" id="390241"/>
    <lineage>
        <taxon>Bacteria</taxon>
        <taxon>Pseudomonadati</taxon>
        <taxon>Bacteroidota</taxon>
        <taxon>Sphingobacteriia</taxon>
        <taxon>Sphingobacteriales</taxon>
        <taxon>Sphingobacteriaceae</taxon>
        <taxon>Pedobacter</taxon>
    </lineage>
</organism>
<comment type="caution">
    <text evidence="2">Lacks conserved residue(s) required for the propagation of feature annotation.</text>
</comment>
<reference evidence="4 5" key="1">
    <citation type="submission" date="2016-10" db="EMBL/GenBank/DDBJ databases">
        <authorList>
            <person name="de Groot N.N."/>
        </authorList>
    </citation>
    <scope>NUCLEOTIDE SEQUENCE [LARGE SCALE GENOMIC DNA]</scope>
    <source>
        <strain evidence="4 5">DSM 18610</strain>
    </source>
</reference>
<evidence type="ECO:0000256" key="1">
    <source>
        <dbReference type="ARBA" id="ARBA00022553"/>
    </source>
</evidence>
<evidence type="ECO:0000259" key="3">
    <source>
        <dbReference type="PROSITE" id="PS50110"/>
    </source>
</evidence>
<dbReference type="PROSITE" id="PS50110">
    <property type="entry name" value="RESPONSE_REGULATORY"/>
    <property type="match status" value="1"/>
</dbReference>
<accession>A0A1H9JZI9</accession>
<dbReference type="SUPFAM" id="SSF52172">
    <property type="entry name" value="CheY-like"/>
    <property type="match status" value="1"/>
</dbReference>
<gene>
    <name evidence="4" type="ORF">SAMN04488023_102149</name>
</gene>
<dbReference type="AlphaFoldDB" id="A0A1H9JZI9"/>
<dbReference type="RefSeq" id="WP_090880802.1">
    <property type="nucleotide sequence ID" value="NZ_FOGG01000002.1"/>
</dbReference>
<dbReference type="OrthoDB" id="750055at2"/>
<keyword evidence="5" id="KW-1185">Reference proteome</keyword>
<dbReference type="Proteomes" id="UP000199572">
    <property type="component" value="Unassembled WGS sequence"/>
</dbReference>
<evidence type="ECO:0000313" key="4">
    <source>
        <dbReference type="EMBL" id="SEQ92224.1"/>
    </source>
</evidence>
<dbReference type="GO" id="GO:0000160">
    <property type="term" value="P:phosphorelay signal transduction system"/>
    <property type="evidence" value="ECO:0007669"/>
    <property type="project" value="InterPro"/>
</dbReference>
<name>A0A1H9JZI9_9SPHI</name>
<dbReference type="SUPFAM" id="SSF47226">
    <property type="entry name" value="Histidine-containing phosphotransfer domain, HPT domain"/>
    <property type="match status" value="1"/>
</dbReference>
<dbReference type="InterPro" id="IPR001789">
    <property type="entry name" value="Sig_transdc_resp-reg_receiver"/>
</dbReference>
<dbReference type="InterPro" id="IPR036641">
    <property type="entry name" value="HPT_dom_sf"/>
</dbReference>
<protein>
    <submittedName>
        <fullName evidence="4">CheY chemotaxis protein or a CheY-like REC (Receiver) domain</fullName>
    </submittedName>
</protein>
<dbReference type="EMBL" id="FOGG01000002">
    <property type="protein sequence ID" value="SEQ92224.1"/>
    <property type="molecule type" value="Genomic_DNA"/>
</dbReference>
<dbReference type="InterPro" id="IPR011006">
    <property type="entry name" value="CheY-like_superfamily"/>
</dbReference>
<evidence type="ECO:0000256" key="2">
    <source>
        <dbReference type="PROSITE-ProRule" id="PRU00169"/>
    </source>
</evidence>
<sequence>MSIKKNIEVLVIVDDVADQLFISRFLTEYETGFVLVDSEDEALNALKIYQFRLIFLNTELGGGDGYAVANRLRFKHKLVTPIVAITRDAISETKEKCFIAGMNACITYPIDKIAFVGVLTQFLELGYPEIVIKEIDQSFSTINLSYLKELSLGDRNYEREMAEKFIHHVNTDLELLKQYLHEENHLLFNKTLHHLRSTLYIMGLDIQVEIILQYLCQKDLSWQEASLKLSELNHICEAAKMEVIKFLWNLKVAGF</sequence>
<dbReference type="Gene3D" id="3.40.50.2300">
    <property type="match status" value="1"/>
</dbReference>
<dbReference type="Pfam" id="PF00072">
    <property type="entry name" value="Response_reg"/>
    <property type="match status" value="1"/>
</dbReference>
<dbReference type="PANTHER" id="PTHR44591">
    <property type="entry name" value="STRESS RESPONSE REGULATOR PROTEIN 1"/>
    <property type="match status" value="1"/>
</dbReference>
<dbReference type="InterPro" id="IPR050595">
    <property type="entry name" value="Bact_response_regulator"/>
</dbReference>
<keyword evidence="1" id="KW-0597">Phosphoprotein</keyword>
<dbReference type="STRING" id="390241.SAMN04488023_102149"/>
<feature type="domain" description="Response regulatory" evidence="3">
    <location>
        <begin position="8"/>
        <end position="123"/>
    </location>
</feature>
<dbReference type="SMART" id="SM00448">
    <property type="entry name" value="REC"/>
    <property type="match status" value="1"/>
</dbReference>
<proteinExistence type="predicted"/>